<geneLocation type="plasmid" evidence="1">
    <name>unnamed</name>
</geneLocation>
<sequence length="41" mass="4856">MDERIPAYIITALDYQYNRLNELDMLIDGIEKQLISIVRQS</sequence>
<protein>
    <submittedName>
        <fullName evidence="1">Transposase</fullName>
    </submittedName>
</protein>
<gene>
    <name evidence="1" type="ORF">WRSd3_p00166</name>
</gene>
<dbReference type="PATRIC" id="fig|1401327.3.peg.4442"/>
<comment type="caution">
    <text evidence="1">The sequence shown here is derived from an EMBL/GenBank/DDBJ whole genome shotgun (WGS) entry which is preliminary data.</text>
</comment>
<accession>A0A090N9N3</accession>
<organism evidence="1 2">
    <name type="scientific">Shigella dysenteriae WRSd3</name>
    <dbReference type="NCBI Taxonomy" id="1401327"/>
    <lineage>
        <taxon>Bacteria</taxon>
        <taxon>Pseudomonadati</taxon>
        <taxon>Pseudomonadota</taxon>
        <taxon>Gammaproteobacteria</taxon>
        <taxon>Enterobacterales</taxon>
        <taxon>Enterobacteriaceae</taxon>
        <taxon>Shigella</taxon>
    </lineage>
</organism>
<evidence type="ECO:0000313" key="2">
    <source>
        <dbReference type="Proteomes" id="UP000017944"/>
    </source>
</evidence>
<dbReference type="AlphaFoldDB" id="A0A090N9N3"/>
<proteinExistence type="predicted"/>
<reference evidence="1 2" key="1">
    <citation type="submission" date="2013-10" db="EMBL/GenBank/DDBJ databases">
        <title>Draft genomes and the virulence plasmids of Sd1617 vaccine constructs: WRSd3 and WRSd5.</title>
        <authorList>
            <person name="Aksomboon Vongsawan A."/>
            <person name="Venkatesan M.M."/>
            <person name="Vaisvil B."/>
            <person name="Emel G."/>
            <person name="Kepatral V."/>
            <person name="Sethabutr O."/>
            <person name="Serichantalergs O."/>
            <person name="Mason C."/>
        </authorList>
    </citation>
    <scope>NUCLEOTIDE SEQUENCE [LARGE SCALE GENOMIC DNA]</scope>
    <source>
        <strain evidence="1 2">WRSd3</strain>
        <plasmid evidence="1">unnamed</plasmid>
    </source>
</reference>
<dbReference type="EMBL" id="AXUT01000778">
    <property type="protein sequence ID" value="ESU76014.1"/>
    <property type="molecule type" value="Genomic_DNA"/>
</dbReference>
<name>A0A090N9N3_SHIDY</name>
<keyword evidence="1" id="KW-0614">Plasmid</keyword>
<dbReference type="Proteomes" id="UP000017944">
    <property type="component" value="Unassembled WGS sequence"/>
</dbReference>
<evidence type="ECO:0000313" key="1">
    <source>
        <dbReference type="EMBL" id="ESU76014.1"/>
    </source>
</evidence>